<gene>
    <name evidence="5" type="ORF">J2S57_000148</name>
</gene>
<evidence type="ECO:0000256" key="1">
    <source>
        <dbReference type="ARBA" id="ARBA00007825"/>
    </source>
</evidence>
<evidence type="ECO:0000313" key="5">
    <source>
        <dbReference type="EMBL" id="MDP9824399.1"/>
    </source>
</evidence>
<dbReference type="Proteomes" id="UP001235712">
    <property type="component" value="Unassembled WGS sequence"/>
</dbReference>
<dbReference type="PROSITE" id="PS00083">
    <property type="entry name" value="INTRADIOL_DIOXYGENAS"/>
    <property type="match status" value="1"/>
</dbReference>
<organism evidence="5 6">
    <name type="scientific">Kineosporia succinea</name>
    <dbReference type="NCBI Taxonomy" id="84632"/>
    <lineage>
        <taxon>Bacteria</taxon>
        <taxon>Bacillati</taxon>
        <taxon>Actinomycetota</taxon>
        <taxon>Actinomycetes</taxon>
        <taxon>Kineosporiales</taxon>
        <taxon>Kineosporiaceae</taxon>
        <taxon>Kineosporia</taxon>
    </lineage>
</organism>
<dbReference type="PANTHER" id="PTHR33711:SF11">
    <property type="entry name" value="DIOXYGENASE"/>
    <property type="match status" value="1"/>
</dbReference>
<evidence type="ECO:0000256" key="3">
    <source>
        <dbReference type="ARBA" id="ARBA00023002"/>
    </source>
</evidence>
<keyword evidence="2" id="KW-0223">Dioxygenase</keyword>
<keyword evidence="3" id="KW-0560">Oxidoreductase</keyword>
<keyword evidence="6" id="KW-1185">Reference proteome</keyword>
<feature type="domain" description="Intradiol ring-cleavage dioxygenases" evidence="4">
    <location>
        <begin position="72"/>
        <end position="100"/>
    </location>
</feature>
<dbReference type="InterPro" id="IPR050770">
    <property type="entry name" value="Intradiol_RC_Dioxygenase"/>
</dbReference>
<dbReference type="RefSeq" id="WP_307236890.1">
    <property type="nucleotide sequence ID" value="NZ_JAUSQZ010000001.1"/>
</dbReference>
<dbReference type="Gene3D" id="2.60.130.10">
    <property type="entry name" value="Aromatic compound dioxygenase"/>
    <property type="match status" value="1"/>
</dbReference>
<dbReference type="InterPro" id="IPR000627">
    <property type="entry name" value="Intradiol_dOase_C"/>
</dbReference>
<sequence>MITNGFEENGPEGGTADAVVGGVDRVGVLTPTARCNGAPPTPAQRQGPYYKPDTPLKADFRPDQEGGAPLVVHGRVVDTDGVPVAGALLDFWQVDDSGIYDDNGFRMRGHQFTAPDGTWRLDTVVPALYPGRTRHLHLKVQPPGGRVLTTMLYFPGERRNKLDKYFRAECLMEITRNGGEQEATIDIVVDTSLPAEPSPEPAETSY</sequence>
<protein>
    <submittedName>
        <fullName evidence="5">Protocatechuate 3,4-dioxygenase beta subunit</fullName>
    </submittedName>
</protein>
<proteinExistence type="inferred from homology"/>
<evidence type="ECO:0000313" key="6">
    <source>
        <dbReference type="Proteomes" id="UP001235712"/>
    </source>
</evidence>
<dbReference type="SUPFAM" id="SSF49482">
    <property type="entry name" value="Aromatic compound dioxygenase"/>
    <property type="match status" value="1"/>
</dbReference>
<dbReference type="InterPro" id="IPR015889">
    <property type="entry name" value="Intradiol_dOase_core"/>
</dbReference>
<accession>A0ABT9NW70</accession>
<evidence type="ECO:0000259" key="4">
    <source>
        <dbReference type="PROSITE" id="PS00083"/>
    </source>
</evidence>
<dbReference type="Pfam" id="PF00775">
    <property type="entry name" value="Dioxygenase_C"/>
    <property type="match status" value="1"/>
</dbReference>
<dbReference type="CDD" id="cd00421">
    <property type="entry name" value="intradiol_dioxygenase"/>
    <property type="match status" value="1"/>
</dbReference>
<name>A0ABT9NW70_9ACTN</name>
<comment type="caution">
    <text evidence="5">The sequence shown here is derived from an EMBL/GenBank/DDBJ whole genome shotgun (WGS) entry which is preliminary data.</text>
</comment>
<evidence type="ECO:0000256" key="2">
    <source>
        <dbReference type="ARBA" id="ARBA00022964"/>
    </source>
</evidence>
<dbReference type="EMBL" id="JAUSQZ010000001">
    <property type="protein sequence ID" value="MDP9824399.1"/>
    <property type="molecule type" value="Genomic_DNA"/>
</dbReference>
<reference evidence="5 6" key="1">
    <citation type="submission" date="2023-07" db="EMBL/GenBank/DDBJ databases">
        <title>Sequencing the genomes of 1000 actinobacteria strains.</title>
        <authorList>
            <person name="Klenk H.-P."/>
        </authorList>
    </citation>
    <scope>NUCLEOTIDE SEQUENCE [LARGE SCALE GENOMIC DNA]</scope>
    <source>
        <strain evidence="5 6">DSM 44388</strain>
    </source>
</reference>
<dbReference type="PANTHER" id="PTHR33711">
    <property type="entry name" value="DIOXYGENASE, PUTATIVE (AFU_ORTHOLOGUE AFUA_2G02910)-RELATED"/>
    <property type="match status" value="1"/>
</dbReference>
<comment type="similarity">
    <text evidence="1">Belongs to the intradiol ring-cleavage dioxygenase family.</text>
</comment>